<name>A0AAE0SBA6_9BIVA</name>
<gene>
    <name evidence="2" type="ORF">CHS0354_026033</name>
</gene>
<keyword evidence="1" id="KW-0732">Signal</keyword>
<evidence type="ECO:0000313" key="3">
    <source>
        <dbReference type="Proteomes" id="UP001195483"/>
    </source>
</evidence>
<keyword evidence="3" id="KW-1185">Reference proteome</keyword>
<reference evidence="2" key="3">
    <citation type="submission" date="2023-05" db="EMBL/GenBank/DDBJ databases">
        <authorList>
            <person name="Smith C.H."/>
        </authorList>
    </citation>
    <scope>NUCLEOTIDE SEQUENCE</scope>
    <source>
        <strain evidence="2">CHS0354</strain>
        <tissue evidence="2">Mantle</tissue>
    </source>
</reference>
<evidence type="ECO:0000313" key="2">
    <source>
        <dbReference type="EMBL" id="KAK3588714.1"/>
    </source>
</evidence>
<protein>
    <submittedName>
        <fullName evidence="2">Uncharacterized protein</fullName>
    </submittedName>
</protein>
<dbReference type="EMBL" id="JAEAOA010001553">
    <property type="protein sequence ID" value="KAK3588714.1"/>
    <property type="molecule type" value="Genomic_DNA"/>
</dbReference>
<dbReference type="Proteomes" id="UP001195483">
    <property type="component" value="Unassembled WGS sequence"/>
</dbReference>
<organism evidence="2 3">
    <name type="scientific">Potamilus streckersoni</name>
    <dbReference type="NCBI Taxonomy" id="2493646"/>
    <lineage>
        <taxon>Eukaryota</taxon>
        <taxon>Metazoa</taxon>
        <taxon>Spiralia</taxon>
        <taxon>Lophotrochozoa</taxon>
        <taxon>Mollusca</taxon>
        <taxon>Bivalvia</taxon>
        <taxon>Autobranchia</taxon>
        <taxon>Heteroconchia</taxon>
        <taxon>Palaeoheterodonta</taxon>
        <taxon>Unionida</taxon>
        <taxon>Unionoidea</taxon>
        <taxon>Unionidae</taxon>
        <taxon>Ambleminae</taxon>
        <taxon>Lampsilini</taxon>
        <taxon>Potamilus</taxon>
    </lineage>
</organism>
<comment type="caution">
    <text evidence="2">The sequence shown here is derived from an EMBL/GenBank/DDBJ whole genome shotgun (WGS) entry which is preliminary data.</text>
</comment>
<accession>A0AAE0SBA6</accession>
<feature type="chain" id="PRO_5042177576" evidence="1">
    <location>
        <begin position="21"/>
        <end position="232"/>
    </location>
</feature>
<feature type="signal peptide" evidence="1">
    <location>
        <begin position="1"/>
        <end position="20"/>
    </location>
</feature>
<evidence type="ECO:0000256" key="1">
    <source>
        <dbReference type="SAM" id="SignalP"/>
    </source>
</evidence>
<reference evidence="2" key="2">
    <citation type="journal article" date="2021" name="Genome Biol. Evol.">
        <title>Developing a high-quality reference genome for a parasitic bivalve with doubly uniparental inheritance (Bivalvia: Unionida).</title>
        <authorList>
            <person name="Smith C.H."/>
        </authorList>
    </citation>
    <scope>NUCLEOTIDE SEQUENCE</scope>
    <source>
        <strain evidence="2">CHS0354</strain>
        <tissue evidence="2">Mantle</tissue>
    </source>
</reference>
<proteinExistence type="predicted"/>
<reference evidence="2" key="1">
    <citation type="journal article" date="2021" name="Genome Biol. Evol.">
        <title>A High-Quality Reference Genome for a Parasitic Bivalve with Doubly Uniparental Inheritance (Bivalvia: Unionida).</title>
        <authorList>
            <person name="Smith C.H."/>
        </authorList>
    </citation>
    <scope>NUCLEOTIDE SEQUENCE</scope>
    <source>
        <strain evidence="2">CHS0354</strain>
    </source>
</reference>
<dbReference type="AlphaFoldDB" id="A0AAE0SBA6"/>
<sequence length="232" mass="26923">MGHLTRCYVAVMLVCEIVSALDDPYIHLTKRLNNIERNVNANFEILRTEMTMLFDVINRINFSVFEMKEMFLNKRKNDPHAKHTEFDYVNAIKGSSDRLPSSELALQMHLMSKGLKAEKKARVQLRNDMNWILLSLQEHNSSVDAKLLITERNLTDVVRTIVALNEENRISLTKMQEKLESKQNYVEDKVRELIEDAAYKKRTCSPMFEKHGNSCYLAVSIEATWLNAKITN</sequence>